<evidence type="ECO:0000313" key="5">
    <source>
        <dbReference type="EMBL" id="AVM87271.1"/>
    </source>
</evidence>
<feature type="compositionally biased region" description="Gly residues" evidence="3">
    <location>
        <begin position="11"/>
        <end position="20"/>
    </location>
</feature>
<evidence type="ECO:0000256" key="3">
    <source>
        <dbReference type="SAM" id="MobiDB-lite"/>
    </source>
</evidence>
<evidence type="ECO:0000256" key="2">
    <source>
        <dbReference type="ARBA" id="ARBA00022844"/>
    </source>
</evidence>
<dbReference type="Pfam" id="PF03115">
    <property type="entry name" value="Astro_capsid_N"/>
    <property type="match status" value="1"/>
</dbReference>
<feature type="region of interest" description="Disordered" evidence="3">
    <location>
        <begin position="1"/>
        <end position="55"/>
    </location>
</feature>
<dbReference type="InterPro" id="IPR029053">
    <property type="entry name" value="Viral_coat"/>
</dbReference>
<evidence type="ECO:0000256" key="1">
    <source>
        <dbReference type="ARBA" id="ARBA00004328"/>
    </source>
</evidence>
<dbReference type="GO" id="GO:0044423">
    <property type="term" value="C:virion component"/>
    <property type="evidence" value="ECO:0007669"/>
    <property type="project" value="UniProtKB-KW"/>
</dbReference>
<name>A0A2P1GMQ5_9VIRU</name>
<reference evidence="5" key="1">
    <citation type="journal article" date="2018" name="Nature">
        <title>The evolutionary history of vertebrate RNA viruses.</title>
        <authorList>
            <person name="Shi M."/>
            <person name="Lin X.D."/>
            <person name="Chen X."/>
            <person name="Tian J.H."/>
            <person name="Chen L.J."/>
            <person name="Li K."/>
            <person name="Wang W."/>
            <person name="Eden J.S."/>
            <person name="Shen J.J."/>
            <person name="Liu L."/>
            <person name="Holmes E.C."/>
            <person name="Zhang Y.Z."/>
        </authorList>
    </citation>
    <scope>NUCLEOTIDE SEQUENCE</scope>
    <source>
        <strain evidence="5">GDYYC86697</strain>
    </source>
</reference>
<evidence type="ECO:0000259" key="4">
    <source>
        <dbReference type="Pfam" id="PF03115"/>
    </source>
</evidence>
<dbReference type="InterPro" id="IPR004337">
    <property type="entry name" value="Astro_capsid_N"/>
</dbReference>
<accession>A0A2P1GMQ5</accession>
<feature type="compositionally biased region" description="Acidic residues" evidence="3">
    <location>
        <begin position="746"/>
        <end position="757"/>
    </location>
</feature>
<feature type="compositionally biased region" description="Basic residues" evidence="3">
    <location>
        <begin position="24"/>
        <end position="54"/>
    </location>
</feature>
<dbReference type="Gene3D" id="2.60.120.20">
    <property type="match status" value="1"/>
</dbReference>
<keyword evidence="2" id="KW-0946">Virion</keyword>
<proteinExistence type="predicted"/>
<dbReference type="EMBL" id="MG600007">
    <property type="protein sequence ID" value="AVM87271.1"/>
    <property type="molecule type" value="Genomic_RNA"/>
</dbReference>
<protein>
    <submittedName>
        <fullName evidence="5">Capsid protein</fullName>
    </submittedName>
</protein>
<comment type="subcellular location">
    <subcellularLocation>
        <location evidence="1">Virion</location>
    </subcellularLocation>
</comment>
<feature type="domain" description="Astrovirus capsid protein inner core" evidence="4">
    <location>
        <begin position="35"/>
        <end position="296"/>
    </location>
</feature>
<feature type="region of interest" description="Disordered" evidence="3">
    <location>
        <begin position="743"/>
        <end position="765"/>
    </location>
</feature>
<organism evidence="5">
    <name type="scientific">Guangdong fish caecilians hepevirus</name>
    <dbReference type="NCBI Taxonomy" id="2116394"/>
    <lineage>
        <taxon>Viruses</taxon>
        <taxon>Riboviria</taxon>
        <taxon>Orthornavirae</taxon>
        <taxon>Kitrinoviricota</taxon>
        <taxon>Alsuviricetes</taxon>
        <taxon>Hepelivirales</taxon>
        <taxon>Hepeviridae</taxon>
    </lineage>
</organism>
<sequence length="765" mass="81999">MSERANIVAGPIGGRAGLTGPGQPRRRGRRGRSRGRSRSRSRSRSRGRVGRRGRVSVAGKLLASAQADASALKVLATSQARRVARGARRRPTIERVERQIASLKLKVDGPKVEKVMHGSLTVGILRGNDADELSRAFHVNLNPLLLKEATATAAITPLGDTAKDYALWRCVKCAVHLVPMVGSAVVAGTIALVSLDNDGQAAKLLTLDSVMSRPFKEVPLGSALVWRAPMRQLEGPREGWWLMDTNDSAIAAFGPAVDVHLFGATYDLLNTTGVMERYPGPLWIAQLQYTYEFSNWEPKPGLSTLIKAESPADRAVFSTDAGGNLIVELVEAVGINGRHRRVLTSATALQLEPAEGLGSTIWQVVGNAAEAAADVLPGPWSWLVRGGLWFARRLFGTTAARVRLGQVGPAYKVYASLEDAQRDVGCINPVATTYEVPYTHFVVSQCNSTNVQFNTESVAGGSTVATTYPIVPGGPMQNPLLANDGSIIPDRLQWARWIAVGYSVNAATLFMQARTCRLHCTVQPSTLYPAGAWSYASGDTTASSDIQHVQLLEYVSGWVPHSTIAVMAHPPLVCVQSGPPSSNYGVIGDFLSLAKWLRDQPGASAGGFTKLVSPTIYNAYDSGSGGGDSQYPLPLTPGSTWVAPVYLLEYATVYYNNAPPNFRCFSAADPLPHKDECICALVVDVSVGSVTLYGPTPRNWVGGSYQSHLLVLSSPTEPVTSCTRGFKRSKVVFLPLNDHCCSGSDSDSDVLEPEDSDGSCSDFHV</sequence>